<keyword evidence="9 11" id="KW-0482">Metalloprotease</keyword>
<evidence type="ECO:0000256" key="11">
    <source>
        <dbReference type="RuleBase" id="RU362031"/>
    </source>
</evidence>
<dbReference type="InterPro" id="IPR041489">
    <property type="entry name" value="PDZ_6"/>
</dbReference>
<evidence type="ECO:0000256" key="6">
    <source>
        <dbReference type="ARBA" id="ARBA00022801"/>
    </source>
</evidence>
<feature type="transmembrane region" description="Helical" evidence="11">
    <location>
        <begin position="326"/>
        <end position="344"/>
    </location>
</feature>
<dbReference type="EC" id="3.4.24.-" evidence="11"/>
<comment type="caution">
    <text evidence="13">The sequence shown here is derived from an EMBL/GenBank/DDBJ whole genome shotgun (WGS) entry which is preliminary data.</text>
</comment>
<sequence>MPVFWTIIILGLLIFVHEWGHFLMARWCGVKVKTFSLGFGPKLISKEFGETEYAISAFPLGGYVKLLGESLEEYIPEEEKYHAFLCQPLWKRILIVLAGPFFNILFAVVIFISLFAIKGQPLLLPKIGDVHPNSPAAIAGLKKGDLILAVNQTPIKTWDELAFKIKESKGKSLILLINRNGKKISVVVKPKIEKLKTILGEVVKRPIIGIVAAGEVKIRYLSPWIAVWEGLKQSWITTKLTIISLKNLILGKISLKMLAGPVGIIQLTTRQAKAGLAALFAFAALLSINLGIINLFPIPILDGGHLVLFAIEAIRRRPLSKKTVEIAQKVGIAILAVIMIMVMYNDILRIVQKTSFP</sequence>
<dbReference type="CDD" id="cd23081">
    <property type="entry name" value="cpPDZ_EcRseP-like"/>
    <property type="match status" value="1"/>
</dbReference>
<evidence type="ECO:0000256" key="2">
    <source>
        <dbReference type="ARBA" id="ARBA00004141"/>
    </source>
</evidence>
<keyword evidence="11" id="KW-0479">Metal-binding</keyword>
<dbReference type="InterPro" id="IPR008915">
    <property type="entry name" value="Peptidase_M50"/>
</dbReference>
<dbReference type="AlphaFoldDB" id="A0A7C0U4C2"/>
<comment type="subcellular location">
    <subcellularLocation>
        <location evidence="2">Membrane</location>
        <topology evidence="2">Multi-pass membrane protein</topology>
    </subcellularLocation>
</comment>
<dbReference type="Gene3D" id="2.30.42.10">
    <property type="match status" value="1"/>
</dbReference>
<evidence type="ECO:0000256" key="10">
    <source>
        <dbReference type="ARBA" id="ARBA00023136"/>
    </source>
</evidence>
<dbReference type="SUPFAM" id="SSF50156">
    <property type="entry name" value="PDZ domain-like"/>
    <property type="match status" value="1"/>
</dbReference>
<gene>
    <name evidence="13" type="primary">rseP</name>
    <name evidence="13" type="ORF">ENG63_10565</name>
</gene>
<evidence type="ECO:0000256" key="8">
    <source>
        <dbReference type="ARBA" id="ARBA00022989"/>
    </source>
</evidence>
<accession>A0A7C0U4C2</accession>
<dbReference type="InterPro" id="IPR036034">
    <property type="entry name" value="PDZ_sf"/>
</dbReference>
<dbReference type="GO" id="GO:0006508">
    <property type="term" value="P:proteolysis"/>
    <property type="evidence" value="ECO:0007669"/>
    <property type="project" value="UniProtKB-KW"/>
</dbReference>
<evidence type="ECO:0000256" key="4">
    <source>
        <dbReference type="ARBA" id="ARBA00022670"/>
    </source>
</evidence>
<dbReference type="CDD" id="cd06163">
    <property type="entry name" value="S2P-M50_PDZ_RseP-like"/>
    <property type="match status" value="1"/>
</dbReference>
<comment type="similarity">
    <text evidence="3 11">Belongs to the peptidase M50B family.</text>
</comment>
<evidence type="ECO:0000259" key="12">
    <source>
        <dbReference type="PROSITE" id="PS50106"/>
    </source>
</evidence>
<dbReference type="PANTHER" id="PTHR42837">
    <property type="entry name" value="REGULATOR OF SIGMA-E PROTEASE RSEP"/>
    <property type="match status" value="1"/>
</dbReference>
<dbReference type="GO" id="GO:0046872">
    <property type="term" value="F:metal ion binding"/>
    <property type="evidence" value="ECO:0007669"/>
    <property type="project" value="UniProtKB-KW"/>
</dbReference>
<dbReference type="Pfam" id="PF17820">
    <property type="entry name" value="PDZ_6"/>
    <property type="match status" value="1"/>
</dbReference>
<keyword evidence="6 11" id="KW-0378">Hydrolase</keyword>
<evidence type="ECO:0000256" key="1">
    <source>
        <dbReference type="ARBA" id="ARBA00001947"/>
    </source>
</evidence>
<keyword evidence="5 11" id="KW-0812">Transmembrane</keyword>
<keyword evidence="8 11" id="KW-1133">Transmembrane helix</keyword>
<proteinExistence type="inferred from homology"/>
<feature type="transmembrane region" description="Helical" evidence="11">
    <location>
        <begin position="276"/>
        <end position="298"/>
    </location>
</feature>
<keyword evidence="10 11" id="KW-0472">Membrane</keyword>
<keyword evidence="4" id="KW-0645">Protease</keyword>
<feature type="domain" description="PDZ" evidence="12">
    <location>
        <begin position="127"/>
        <end position="180"/>
    </location>
</feature>
<reference evidence="13" key="1">
    <citation type="journal article" date="2020" name="mSystems">
        <title>Genome- and Community-Level Interaction Insights into Carbon Utilization and Element Cycling Functions of Hydrothermarchaeota in Hydrothermal Sediment.</title>
        <authorList>
            <person name="Zhou Z."/>
            <person name="Liu Y."/>
            <person name="Xu W."/>
            <person name="Pan J."/>
            <person name="Luo Z.H."/>
            <person name="Li M."/>
        </authorList>
    </citation>
    <scope>NUCLEOTIDE SEQUENCE [LARGE SCALE GENOMIC DNA]</scope>
    <source>
        <strain evidence="13">HyVt-233</strain>
    </source>
</reference>
<protein>
    <recommendedName>
        <fullName evidence="11">Zinc metalloprotease</fullName>
        <ecNumber evidence="11">3.4.24.-</ecNumber>
    </recommendedName>
</protein>
<evidence type="ECO:0000313" key="13">
    <source>
        <dbReference type="EMBL" id="HDD45282.1"/>
    </source>
</evidence>
<name>A0A7C0U4C2_DESA2</name>
<evidence type="ECO:0000256" key="3">
    <source>
        <dbReference type="ARBA" id="ARBA00007931"/>
    </source>
</evidence>
<organism evidence="13">
    <name type="scientific">Desulfofervidus auxilii</name>
    <dbReference type="NCBI Taxonomy" id="1621989"/>
    <lineage>
        <taxon>Bacteria</taxon>
        <taxon>Pseudomonadati</taxon>
        <taxon>Thermodesulfobacteriota</taxon>
        <taxon>Candidatus Desulfofervidia</taxon>
        <taxon>Candidatus Desulfofervidales</taxon>
        <taxon>Candidatus Desulfofervidaceae</taxon>
        <taxon>Candidatus Desulfofervidus</taxon>
    </lineage>
</organism>
<dbReference type="SMART" id="SM00228">
    <property type="entry name" value="PDZ"/>
    <property type="match status" value="1"/>
</dbReference>
<dbReference type="Proteomes" id="UP000886289">
    <property type="component" value="Unassembled WGS sequence"/>
</dbReference>
<evidence type="ECO:0000256" key="7">
    <source>
        <dbReference type="ARBA" id="ARBA00022833"/>
    </source>
</evidence>
<dbReference type="PANTHER" id="PTHR42837:SF2">
    <property type="entry name" value="MEMBRANE METALLOPROTEASE ARASP2, CHLOROPLASTIC-RELATED"/>
    <property type="match status" value="1"/>
</dbReference>
<evidence type="ECO:0000256" key="5">
    <source>
        <dbReference type="ARBA" id="ARBA00022692"/>
    </source>
</evidence>
<dbReference type="GO" id="GO:0016020">
    <property type="term" value="C:membrane"/>
    <property type="evidence" value="ECO:0007669"/>
    <property type="project" value="UniProtKB-SubCell"/>
</dbReference>
<dbReference type="NCBIfam" id="TIGR00054">
    <property type="entry name" value="RIP metalloprotease RseP"/>
    <property type="match status" value="1"/>
</dbReference>
<dbReference type="EMBL" id="DRBS01000389">
    <property type="protein sequence ID" value="HDD45282.1"/>
    <property type="molecule type" value="Genomic_DNA"/>
</dbReference>
<evidence type="ECO:0000256" key="9">
    <source>
        <dbReference type="ARBA" id="ARBA00023049"/>
    </source>
</evidence>
<keyword evidence="7 11" id="KW-0862">Zinc</keyword>
<dbReference type="GO" id="GO:0004222">
    <property type="term" value="F:metalloendopeptidase activity"/>
    <property type="evidence" value="ECO:0007669"/>
    <property type="project" value="InterPro"/>
</dbReference>
<dbReference type="Pfam" id="PF02163">
    <property type="entry name" value="Peptidase_M50"/>
    <property type="match status" value="1"/>
</dbReference>
<dbReference type="InterPro" id="IPR001478">
    <property type="entry name" value="PDZ"/>
</dbReference>
<feature type="transmembrane region" description="Helical" evidence="11">
    <location>
        <begin position="93"/>
        <end position="117"/>
    </location>
</feature>
<dbReference type="InterPro" id="IPR004387">
    <property type="entry name" value="Pept_M50_Zn"/>
</dbReference>
<dbReference type="PROSITE" id="PS50106">
    <property type="entry name" value="PDZ"/>
    <property type="match status" value="1"/>
</dbReference>
<comment type="cofactor">
    <cofactor evidence="1 11">
        <name>Zn(2+)</name>
        <dbReference type="ChEBI" id="CHEBI:29105"/>
    </cofactor>
</comment>